<organism evidence="11 12">
    <name type="scientific">Steroidobacter agaridevorans</name>
    <dbReference type="NCBI Taxonomy" id="2695856"/>
    <lineage>
        <taxon>Bacteria</taxon>
        <taxon>Pseudomonadati</taxon>
        <taxon>Pseudomonadota</taxon>
        <taxon>Gammaproteobacteria</taxon>
        <taxon>Steroidobacterales</taxon>
        <taxon>Steroidobacteraceae</taxon>
        <taxon>Steroidobacter</taxon>
    </lineage>
</organism>
<gene>
    <name evidence="11" type="primary">oar_1</name>
    <name evidence="11" type="ORF">GCM10011487_41190</name>
</gene>
<dbReference type="InterPro" id="IPR012910">
    <property type="entry name" value="Plug_dom"/>
</dbReference>
<sequence>MKKNLSLRSALKVALRMGVSAAAIATMPLQITYAASNDGSLVGTITSSDQKSLEGIEITVRNPETGFTRTVKAEPDGSYRFPFLPVGKYIVEGTRNGATLGKLTEVTVGLGVATTADVTVNVSNVEEIFVVGTRVVRAVDVRSTESSTNLTREDLERLPVDRDIASVALLAPGIATGDSGLCEDRTTCVSFGGSSVAENTIYINGLNVTDFYNRVGASSVPYAFYKEFEVKTGGYSVEFGRTTGGVINAVTRSGTNEFEYGTEVAWKPHSLQSSKRNRFNPDGTARIIGSYDQYDSTSATFYASGPIVKDKLFFFALYEARDYQPENTSDDGETFYEAKEDSGFWGAKIDWQINDKNLLELLAFSDENEEVRDGYGFDFVSGSQGSYQETRFTDNGGLNWSATYTTYLTDNFSAKALYGENNREFSRFGLNDLECSRFRDQRGATPRDLGCTSTSAVTERDDTREAARLDFEWVLGEHQLRFGLDHETNSSAYEQFYPGPDRLLYEIYVTREPTNYFGTTVPAGTEFIRTRQNEVDGEFETINSAYYLEDNWQVTPKLLLNAGVRVEAFDNKNSDGDSYIKMDDMIAPRFGFSWDVKGDNRSKIFGNAGRYFLPVANVINIKQAGGFLDRRDYYYLDRLESFEYNGELSLRPILGAQFASDDSQGDGTVGDLRGEVDRDLDPVYQDELILGFQSMIDDKWSWGVRGIYRELNNAIDDIQITSTGIFCGGEPVSAGYVMANPGRPVTIYSDTDCDGEADGWVTVDTSRGGWALNDGDGNYLGSDAGYTEPRRNYKALELMIDRAWDDLWSFNAVYTLSYSKGNAEGPINSDTDFGDTGRTEAFDDPWVNYGSYGYLPNDHRHQLKVRGAYALGEHWQVGGTLTAQSGRPISATGDCNPFDGSCFYSFFILNDSTGQYELRRRGSAGRTPWIFDLGANVTYRHSFSAADLKVTLAVYNLLNQQRVVEVNEELGSTGDRRNEFYGFGTGYQAPRYGLLTVKLDF</sequence>
<dbReference type="Gene3D" id="2.40.170.20">
    <property type="entry name" value="TonB-dependent receptor, beta-barrel domain"/>
    <property type="match status" value="1"/>
</dbReference>
<dbReference type="SUPFAM" id="SSF49452">
    <property type="entry name" value="Starch-binding domain-like"/>
    <property type="match status" value="1"/>
</dbReference>
<dbReference type="RefSeq" id="WP_161813791.1">
    <property type="nucleotide sequence ID" value="NZ_BLJN01000004.1"/>
</dbReference>
<evidence type="ECO:0000256" key="7">
    <source>
        <dbReference type="PROSITE-ProRule" id="PRU01360"/>
    </source>
</evidence>
<evidence type="ECO:0000259" key="10">
    <source>
        <dbReference type="Pfam" id="PF25183"/>
    </source>
</evidence>
<keyword evidence="6 7" id="KW-0998">Cell outer membrane</keyword>
<accession>A0A829YFP6</accession>
<proteinExistence type="inferred from homology"/>
<keyword evidence="2 7" id="KW-0813">Transport</keyword>
<keyword evidence="12" id="KW-1185">Reference proteome</keyword>
<dbReference type="Gene3D" id="2.170.130.10">
    <property type="entry name" value="TonB-dependent receptor, plug domain"/>
    <property type="match status" value="1"/>
</dbReference>
<dbReference type="InterPro" id="IPR013784">
    <property type="entry name" value="Carb-bd-like_fold"/>
</dbReference>
<dbReference type="Pfam" id="PF25183">
    <property type="entry name" value="OMP_b-brl_4"/>
    <property type="match status" value="2"/>
</dbReference>
<dbReference type="AlphaFoldDB" id="A0A829YFP6"/>
<protein>
    <submittedName>
        <fullName evidence="11">Oar protein</fullName>
    </submittedName>
</protein>
<dbReference type="GO" id="GO:0030246">
    <property type="term" value="F:carbohydrate binding"/>
    <property type="evidence" value="ECO:0007669"/>
    <property type="project" value="InterPro"/>
</dbReference>
<dbReference type="GO" id="GO:0015344">
    <property type="term" value="F:siderophore uptake transmembrane transporter activity"/>
    <property type="evidence" value="ECO:0007669"/>
    <property type="project" value="TreeGrafter"/>
</dbReference>
<dbReference type="GO" id="GO:0044718">
    <property type="term" value="P:siderophore transmembrane transport"/>
    <property type="evidence" value="ECO:0007669"/>
    <property type="project" value="TreeGrafter"/>
</dbReference>
<dbReference type="InterPro" id="IPR057601">
    <property type="entry name" value="Oar-like_b-barrel"/>
</dbReference>
<keyword evidence="4 7" id="KW-0812">Transmembrane</keyword>
<dbReference type="Pfam" id="PF13620">
    <property type="entry name" value="CarboxypepD_reg"/>
    <property type="match status" value="1"/>
</dbReference>
<keyword evidence="8" id="KW-0732">Signal</keyword>
<dbReference type="Proteomes" id="UP000445000">
    <property type="component" value="Unassembled WGS sequence"/>
</dbReference>
<dbReference type="Pfam" id="PF07715">
    <property type="entry name" value="Plug"/>
    <property type="match status" value="1"/>
</dbReference>
<comment type="similarity">
    <text evidence="7">Belongs to the TonB-dependent receptor family.</text>
</comment>
<evidence type="ECO:0000256" key="4">
    <source>
        <dbReference type="ARBA" id="ARBA00022692"/>
    </source>
</evidence>
<feature type="chain" id="PRO_5032632471" evidence="8">
    <location>
        <begin position="26"/>
        <end position="1001"/>
    </location>
</feature>
<name>A0A829YFP6_9GAMM</name>
<dbReference type="InterPro" id="IPR036942">
    <property type="entry name" value="Beta-barrel_TonB_sf"/>
</dbReference>
<evidence type="ECO:0000256" key="3">
    <source>
        <dbReference type="ARBA" id="ARBA00022452"/>
    </source>
</evidence>
<evidence type="ECO:0000313" key="12">
    <source>
        <dbReference type="Proteomes" id="UP000445000"/>
    </source>
</evidence>
<comment type="caution">
    <text evidence="11">The sequence shown here is derived from an EMBL/GenBank/DDBJ whole genome shotgun (WGS) entry which is preliminary data.</text>
</comment>
<dbReference type="SUPFAM" id="SSF56935">
    <property type="entry name" value="Porins"/>
    <property type="match status" value="1"/>
</dbReference>
<evidence type="ECO:0000256" key="2">
    <source>
        <dbReference type="ARBA" id="ARBA00022448"/>
    </source>
</evidence>
<feature type="domain" description="TonB-dependent receptor plug" evidence="9">
    <location>
        <begin position="143"/>
        <end position="246"/>
    </location>
</feature>
<dbReference type="InterPro" id="IPR037066">
    <property type="entry name" value="Plug_dom_sf"/>
</dbReference>
<evidence type="ECO:0000259" key="9">
    <source>
        <dbReference type="Pfam" id="PF07715"/>
    </source>
</evidence>
<dbReference type="EMBL" id="BLJN01000004">
    <property type="protein sequence ID" value="GFE82119.1"/>
    <property type="molecule type" value="Genomic_DNA"/>
</dbReference>
<evidence type="ECO:0000256" key="5">
    <source>
        <dbReference type="ARBA" id="ARBA00023136"/>
    </source>
</evidence>
<evidence type="ECO:0000256" key="6">
    <source>
        <dbReference type="ARBA" id="ARBA00023237"/>
    </source>
</evidence>
<dbReference type="PANTHER" id="PTHR30069">
    <property type="entry name" value="TONB-DEPENDENT OUTER MEMBRANE RECEPTOR"/>
    <property type="match status" value="1"/>
</dbReference>
<feature type="domain" description="TonB-dependent transporter Oar-like beta-barrel" evidence="10">
    <location>
        <begin position="584"/>
        <end position="894"/>
    </location>
</feature>
<keyword evidence="3 7" id="KW-1134">Transmembrane beta strand</keyword>
<comment type="subcellular location">
    <subcellularLocation>
        <location evidence="1 7">Cell outer membrane</location>
        <topology evidence="1 7">Multi-pass membrane protein</topology>
    </subcellularLocation>
</comment>
<feature type="domain" description="TonB-dependent transporter Oar-like beta-barrel" evidence="10">
    <location>
        <begin position="338"/>
        <end position="570"/>
    </location>
</feature>
<reference evidence="12" key="1">
    <citation type="submission" date="2020-01" db="EMBL/GenBank/DDBJ databases">
        <title>'Steroidobacter agaridevorans' sp. nov., agar-degrading bacteria isolated from rhizosphere soils.</title>
        <authorList>
            <person name="Ikenaga M."/>
            <person name="Kataoka M."/>
            <person name="Murouchi A."/>
            <person name="Katsuragi S."/>
            <person name="Sakai M."/>
        </authorList>
    </citation>
    <scope>NUCLEOTIDE SEQUENCE [LARGE SCALE GENOMIC DNA]</scope>
    <source>
        <strain evidence="12">YU21-B</strain>
    </source>
</reference>
<evidence type="ECO:0000313" key="11">
    <source>
        <dbReference type="EMBL" id="GFE82119.1"/>
    </source>
</evidence>
<evidence type="ECO:0000256" key="8">
    <source>
        <dbReference type="SAM" id="SignalP"/>
    </source>
</evidence>
<evidence type="ECO:0000256" key="1">
    <source>
        <dbReference type="ARBA" id="ARBA00004571"/>
    </source>
</evidence>
<dbReference type="Gene3D" id="2.60.40.1120">
    <property type="entry name" value="Carboxypeptidase-like, regulatory domain"/>
    <property type="match status" value="1"/>
</dbReference>
<dbReference type="PROSITE" id="PS52016">
    <property type="entry name" value="TONB_DEPENDENT_REC_3"/>
    <property type="match status" value="1"/>
</dbReference>
<dbReference type="GO" id="GO:0009279">
    <property type="term" value="C:cell outer membrane"/>
    <property type="evidence" value="ECO:0007669"/>
    <property type="project" value="UniProtKB-SubCell"/>
</dbReference>
<dbReference type="InterPro" id="IPR039426">
    <property type="entry name" value="TonB-dep_rcpt-like"/>
</dbReference>
<feature type="signal peptide" evidence="8">
    <location>
        <begin position="1"/>
        <end position="25"/>
    </location>
</feature>
<dbReference type="PANTHER" id="PTHR30069:SF46">
    <property type="entry name" value="OAR PROTEIN"/>
    <property type="match status" value="1"/>
</dbReference>
<keyword evidence="5 7" id="KW-0472">Membrane</keyword>